<organism evidence="8 9">
    <name type="scientific">Miscanthus lutarioriparius</name>
    <dbReference type="NCBI Taxonomy" id="422564"/>
    <lineage>
        <taxon>Eukaryota</taxon>
        <taxon>Viridiplantae</taxon>
        <taxon>Streptophyta</taxon>
        <taxon>Embryophyta</taxon>
        <taxon>Tracheophyta</taxon>
        <taxon>Spermatophyta</taxon>
        <taxon>Magnoliopsida</taxon>
        <taxon>Liliopsida</taxon>
        <taxon>Poales</taxon>
        <taxon>Poaceae</taxon>
        <taxon>PACMAD clade</taxon>
        <taxon>Panicoideae</taxon>
        <taxon>Andropogonodae</taxon>
        <taxon>Andropogoneae</taxon>
        <taxon>Saccharinae</taxon>
        <taxon>Miscanthus</taxon>
    </lineage>
</organism>
<dbReference type="EMBL" id="CAJGYO010000007">
    <property type="protein sequence ID" value="CAD6246498.1"/>
    <property type="molecule type" value="Genomic_DNA"/>
</dbReference>
<gene>
    <name evidence="8" type="ORF">NCGR_LOCUS30751</name>
</gene>
<name>A0A811PPK5_9POAL</name>
<dbReference type="PRINTS" id="PR00094">
    <property type="entry name" value="ADENYLTKNASE"/>
</dbReference>
<evidence type="ECO:0000256" key="4">
    <source>
        <dbReference type="ARBA" id="ARBA00022741"/>
    </source>
</evidence>
<dbReference type="PANTHER" id="PTHR23359">
    <property type="entry name" value="NUCLEOTIDE KINASE"/>
    <property type="match status" value="1"/>
</dbReference>
<dbReference type="InterPro" id="IPR027417">
    <property type="entry name" value="P-loop_NTPase"/>
</dbReference>
<comment type="caution">
    <text evidence="8">The sequence shown here is derived from an EMBL/GenBank/DDBJ whole genome shotgun (WGS) entry which is preliminary data.</text>
</comment>
<evidence type="ECO:0000256" key="3">
    <source>
        <dbReference type="ARBA" id="ARBA00022679"/>
    </source>
</evidence>
<dbReference type="Pfam" id="PF00406">
    <property type="entry name" value="ADK"/>
    <property type="match status" value="1"/>
</dbReference>
<proteinExistence type="inferred from homology"/>
<dbReference type="InterPro" id="IPR033690">
    <property type="entry name" value="Adenylat_kinase_CS"/>
</dbReference>
<evidence type="ECO:0000313" key="9">
    <source>
        <dbReference type="Proteomes" id="UP000604825"/>
    </source>
</evidence>
<dbReference type="Proteomes" id="UP000604825">
    <property type="component" value="Unassembled WGS sequence"/>
</dbReference>
<evidence type="ECO:0000313" key="8">
    <source>
        <dbReference type="EMBL" id="CAD6246498.1"/>
    </source>
</evidence>
<dbReference type="GO" id="GO:0004017">
    <property type="term" value="F:AMP kinase activity"/>
    <property type="evidence" value="ECO:0007669"/>
    <property type="project" value="UniProtKB-EC"/>
</dbReference>
<keyword evidence="3 6" id="KW-0808">Transferase</keyword>
<evidence type="ECO:0000256" key="1">
    <source>
        <dbReference type="ARBA" id="ARBA00007220"/>
    </source>
</evidence>
<dbReference type="Gene3D" id="3.40.50.300">
    <property type="entry name" value="P-loop containing nucleotide triphosphate hydrolases"/>
    <property type="match status" value="1"/>
</dbReference>
<dbReference type="PROSITE" id="PS00113">
    <property type="entry name" value="ADENYLATE_KINASE"/>
    <property type="match status" value="1"/>
</dbReference>
<dbReference type="GO" id="GO:0005524">
    <property type="term" value="F:ATP binding"/>
    <property type="evidence" value="ECO:0007669"/>
    <property type="project" value="InterPro"/>
</dbReference>
<dbReference type="EC" id="2.7.4.3" evidence="2"/>
<dbReference type="OrthoDB" id="439792at2759"/>
<keyword evidence="9" id="KW-1185">Reference proteome</keyword>
<evidence type="ECO:0000256" key="2">
    <source>
        <dbReference type="ARBA" id="ARBA00012955"/>
    </source>
</evidence>
<accession>A0A811PPK5</accession>
<evidence type="ECO:0000256" key="7">
    <source>
        <dbReference type="SAM" id="MobiDB-lite"/>
    </source>
</evidence>
<sequence>MEECWSDWEEEDEEEAARRARASAPAPGLDPAGGGPGGMQWVVMGRPGPQKHAHAARLAEVLAVPYISMGTLVRQELSPASHLYRKIANSVNEGRLVPEDIIFGLLTKRLEDGYNKGETGFILDGIPRTRMQAEILDEIVDIDLVLNFKCADDCFMKKRSRGDICSHCGQLFDVSNSASMNCSPSLGSYTWHSQVEPAGVVGLEASRMERMRTYAKQTKQLEDYYKKQRKIVELKTSARPGETWQGLVAALHLQHLDSPPTPHKLTA</sequence>
<evidence type="ECO:0000256" key="6">
    <source>
        <dbReference type="RuleBase" id="RU003330"/>
    </source>
</evidence>
<comment type="similarity">
    <text evidence="1 6">Belongs to the adenylate kinase family.</text>
</comment>
<keyword evidence="5 6" id="KW-0418">Kinase</keyword>
<protein>
    <recommendedName>
        <fullName evidence="2">adenylate kinase</fullName>
        <ecNumber evidence="2">2.7.4.3</ecNumber>
    </recommendedName>
</protein>
<feature type="compositionally biased region" description="Acidic residues" evidence="7">
    <location>
        <begin position="1"/>
        <end position="15"/>
    </location>
</feature>
<evidence type="ECO:0000256" key="5">
    <source>
        <dbReference type="ARBA" id="ARBA00022777"/>
    </source>
</evidence>
<dbReference type="CDD" id="cd01428">
    <property type="entry name" value="ADK"/>
    <property type="match status" value="1"/>
</dbReference>
<feature type="region of interest" description="Disordered" evidence="7">
    <location>
        <begin position="1"/>
        <end position="39"/>
    </location>
</feature>
<dbReference type="InterPro" id="IPR000850">
    <property type="entry name" value="Adenylat/UMP-CMP_kin"/>
</dbReference>
<dbReference type="AlphaFoldDB" id="A0A811PPK5"/>
<reference evidence="8" key="1">
    <citation type="submission" date="2020-10" db="EMBL/GenBank/DDBJ databases">
        <authorList>
            <person name="Han B."/>
            <person name="Lu T."/>
            <person name="Zhao Q."/>
            <person name="Huang X."/>
            <person name="Zhao Y."/>
        </authorList>
    </citation>
    <scope>NUCLEOTIDE SEQUENCE</scope>
</reference>
<dbReference type="SUPFAM" id="SSF52540">
    <property type="entry name" value="P-loop containing nucleoside triphosphate hydrolases"/>
    <property type="match status" value="1"/>
</dbReference>
<keyword evidence="4" id="KW-0547">Nucleotide-binding</keyword>